<organism evidence="4 5">
    <name type="scientific">Bacterioplanoides pacificum</name>
    <dbReference type="NCBI Taxonomy" id="1171596"/>
    <lineage>
        <taxon>Bacteria</taxon>
        <taxon>Pseudomonadati</taxon>
        <taxon>Pseudomonadota</taxon>
        <taxon>Gammaproteobacteria</taxon>
        <taxon>Oceanospirillales</taxon>
        <taxon>Oceanospirillaceae</taxon>
        <taxon>Bacterioplanoides</taxon>
    </lineage>
</organism>
<feature type="signal peptide" evidence="2">
    <location>
        <begin position="1"/>
        <end position="17"/>
    </location>
</feature>
<dbReference type="PROSITE" id="PS51257">
    <property type="entry name" value="PROKAR_LIPOPROTEIN"/>
    <property type="match status" value="1"/>
</dbReference>
<comment type="catalytic activity">
    <reaction evidence="1">
        <text>an N-acylsphing-4-enine + H2O = sphing-4-enine + a fatty acid</text>
        <dbReference type="Rhea" id="RHEA:20856"/>
        <dbReference type="ChEBI" id="CHEBI:15377"/>
        <dbReference type="ChEBI" id="CHEBI:28868"/>
        <dbReference type="ChEBI" id="CHEBI:52639"/>
        <dbReference type="ChEBI" id="CHEBI:57756"/>
        <dbReference type="EC" id="3.5.1.23"/>
    </reaction>
</comment>
<dbReference type="InterPro" id="IPR006823">
    <property type="entry name" value="Ceramidase_alk"/>
</dbReference>
<dbReference type="PANTHER" id="PTHR12670:SF1">
    <property type="entry name" value="NEUTRAL CERAMIDASE"/>
    <property type="match status" value="1"/>
</dbReference>
<evidence type="ECO:0000313" key="4">
    <source>
        <dbReference type="EMBL" id="MFC3678807.1"/>
    </source>
</evidence>
<dbReference type="Proteomes" id="UP001595722">
    <property type="component" value="Unassembled WGS sequence"/>
</dbReference>
<evidence type="ECO:0000259" key="3">
    <source>
        <dbReference type="Pfam" id="PF04734"/>
    </source>
</evidence>
<reference evidence="5" key="1">
    <citation type="journal article" date="2019" name="Int. J. Syst. Evol. Microbiol.">
        <title>The Global Catalogue of Microorganisms (GCM) 10K type strain sequencing project: providing services to taxonomists for standard genome sequencing and annotation.</title>
        <authorList>
            <consortium name="The Broad Institute Genomics Platform"/>
            <consortium name="The Broad Institute Genome Sequencing Center for Infectious Disease"/>
            <person name="Wu L."/>
            <person name="Ma J."/>
        </authorList>
    </citation>
    <scope>NUCLEOTIDE SEQUENCE [LARGE SCALE GENOMIC DNA]</scope>
    <source>
        <strain evidence="5">KCTC 42424</strain>
    </source>
</reference>
<keyword evidence="2" id="KW-0732">Signal</keyword>
<accession>A0ABV7VQ22</accession>
<dbReference type="RefSeq" id="WP_376864355.1">
    <property type="nucleotide sequence ID" value="NZ_JBHRYB010000001.1"/>
</dbReference>
<comment type="similarity">
    <text evidence="1">Belongs to the neutral ceramidase family.</text>
</comment>
<dbReference type="InterPro" id="IPR031329">
    <property type="entry name" value="NEUT/ALK_ceramidase_N"/>
</dbReference>
<feature type="chain" id="PRO_5047106385" description="Neutral ceramidase" evidence="2">
    <location>
        <begin position="18"/>
        <end position="689"/>
    </location>
</feature>
<sequence length="689" mass="77324">MKTLLPLMLAMLLSACAATTDIVVQQPDVTPTVASGQASAWALSVDITPPPGMPMGGYSVMANKGMGFRTRLKARVVYLNDGNGNATALVQTDLSGSSLLVHHMVSERVAAQTGLMPKDIVITASHSHSAPVNFYDNDFYNKHMSSGQWLEQDFLAFVTERISDGIVRAQRQQRPARIATGKRDIYGFNRNRSLDSYVLNENAGDIDLEDPQAKFRAVNPSLYMVRVDVADDQGRFMPLAAFSSFSVHATALSVPVEVYNADLFAYAQKDLEWGIARENKTPWPVVHALTTGTQGDMAPALPEHGDNTFGHHEVNWKNARILGQGIGREAMRLFRELGQQLTADISLTTAAREINIRNHNVIGDIELCDEGAVGNTVAAGAYERRTPWLAAIPFFKGGNLMSRRWWFFKDGCQGNKRHLGFSFLQPLIEPKDSFPDTVLFQIIRINDMAVLPLPFEVTTESGRRMSAAVKQAFAASDQPLNYAWVSSISNGYFGYTTTPEEYRRQNYEGGHTLYGQYSTPYLTARLAELAQDINEQGGLQELLPQWRYQLKTNHFLPPASASQGRRQWLQQASLQLAQEDNEEDYYRVRWQDVGADKIDWHQPLVRIEIQQQGQWYPLQVDGVPVNDDGYDLEVRYLDERDQGMGEYESRWYNPLPQGTYRFVIEARHGQARLISEPFGSAQQISARRS</sequence>
<evidence type="ECO:0000256" key="2">
    <source>
        <dbReference type="SAM" id="SignalP"/>
    </source>
</evidence>
<keyword evidence="1" id="KW-0746">Sphingolipid metabolism</keyword>
<proteinExistence type="inferred from homology"/>
<protein>
    <recommendedName>
        <fullName evidence="1">Neutral ceramidase</fullName>
        <ecNumber evidence="1">3.5.1.23</ecNumber>
    </recommendedName>
</protein>
<name>A0ABV7VQ22_9GAMM</name>
<evidence type="ECO:0000256" key="1">
    <source>
        <dbReference type="RuleBase" id="RU366019"/>
    </source>
</evidence>
<keyword evidence="1" id="KW-0378">Hydrolase</keyword>
<keyword evidence="5" id="KW-1185">Reference proteome</keyword>
<evidence type="ECO:0000313" key="5">
    <source>
        <dbReference type="Proteomes" id="UP001595722"/>
    </source>
</evidence>
<dbReference type="Pfam" id="PF04734">
    <property type="entry name" value="Ceramidase_alk"/>
    <property type="match status" value="1"/>
</dbReference>
<comment type="caution">
    <text evidence="4">The sequence shown here is derived from an EMBL/GenBank/DDBJ whole genome shotgun (WGS) entry which is preliminary data.</text>
</comment>
<dbReference type="EC" id="3.5.1.23" evidence="1"/>
<keyword evidence="1" id="KW-0443">Lipid metabolism</keyword>
<dbReference type="PANTHER" id="PTHR12670">
    <property type="entry name" value="CERAMIDASE"/>
    <property type="match status" value="1"/>
</dbReference>
<dbReference type="EMBL" id="JBHRYB010000001">
    <property type="protein sequence ID" value="MFC3678807.1"/>
    <property type="molecule type" value="Genomic_DNA"/>
</dbReference>
<gene>
    <name evidence="4" type="ORF">ACFOMG_01615</name>
</gene>
<feature type="domain" description="Neutral/alkaline non-lysosomal ceramidase N-terminal" evidence="3">
    <location>
        <begin position="45"/>
        <end position="519"/>
    </location>
</feature>